<accession>A0A0U1LU58</accession>
<keyword evidence="1" id="KW-0732">Signal</keyword>
<name>A0A0U1LU58_TALIS</name>
<evidence type="ECO:0000256" key="1">
    <source>
        <dbReference type="SAM" id="SignalP"/>
    </source>
</evidence>
<proteinExistence type="predicted"/>
<dbReference type="Proteomes" id="UP000054383">
    <property type="component" value="Unassembled WGS sequence"/>
</dbReference>
<protein>
    <submittedName>
        <fullName evidence="2">Uncharacterized protein</fullName>
    </submittedName>
</protein>
<feature type="signal peptide" evidence="1">
    <location>
        <begin position="1"/>
        <end position="18"/>
    </location>
</feature>
<dbReference type="OrthoDB" id="5419608at2759"/>
<dbReference type="OMA" id="VPVSVIW"/>
<evidence type="ECO:0000313" key="2">
    <source>
        <dbReference type="EMBL" id="CRG86120.1"/>
    </source>
</evidence>
<sequence length="180" mass="17797">MQFTFSVLFLACAMFASAQDTTAPASTSGINIAPLSSILNSLVSGISAATPAAGAASPTKTVNLGNIADPPSNFIPVIMTSVPMSVLGDLLDPASRSSLAAEFKNGTTPGWYQSLPTSIQSYIAVVNQQINAGALSANSSVAVSTSTSSGMARALVPAPTGALAVNVAGALGIAGLALVL</sequence>
<dbReference type="EMBL" id="CVMT01000002">
    <property type="protein sequence ID" value="CRG86120.1"/>
    <property type="molecule type" value="Genomic_DNA"/>
</dbReference>
<evidence type="ECO:0000313" key="3">
    <source>
        <dbReference type="Proteomes" id="UP000054383"/>
    </source>
</evidence>
<keyword evidence="3" id="KW-1185">Reference proteome</keyword>
<organism evidence="2 3">
    <name type="scientific">Talaromyces islandicus</name>
    <name type="common">Penicillium islandicum</name>
    <dbReference type="NCBI Taxonomy" id="28573"/>
    <lineage>
        <taxon>Eukaryota</taxon>
        <taxon>Fungi</taxon>
        <taxon>Dikarya</taxon>
        <taxon>Ascomycota</taxon>
        <taxon>Pezizomycotina</taxon>
        <taxon>Eurotiomycetes</taxon>
        <taxon>Eurotiomycetidae</taxon>
        <taxon>Eurotiales</taxon>
        <taxon>Trichocomaceae</taxon>
        <taxon>Talaromyces</taxon>
        <taxon>Talaromyces sect. Islandici</taxon>
    </lineage>
</organism>
<reference evidence="2 3" key="1">
    <citation type="submission" date="2015-04" db="EMBL/GenBank/DDBJ databases">
        <authorList>
            <person name="Syromyatnikov M.Y."/>
            <person name="Popov V.N."/>
        </authorList>
    </citation>
    <scope>NUCLEOTIDE SEQUENCE [LARGE SCALE GENOMIC DNA]</scope>
    <source>
        <strain evidence="2">WF-38-12</strain>
    </source>
</reference>
<gene>
    <name evidence="2" type="ORF">PISL3812_03123</name>
</gene>
<feature type="chain" id="PRO_5006711239" evidence="1">
    <location>
        <begin position="19"/>
        <end position="180"/>
    </location>
</feature>
<dbReference type="AlphaFoldDB" id="A0A0U1LU58"/>